<evidence type="ECO:0000259" key="1">
    <source>
        <dbReference type="Pfam" id="PF00534"/>
    </source>
</evidence>
<dbReference type="EMBL" id="JAQQAL010000052">
    <property type="protein sequence ID" value="MDC7228645.1"/>
    <property type="molecule type" value="Genomic_DNA"/>
</dbReference>
<sequence>MKNIRIMCIGNYPPRQCGIATFTRNFSESIVNNTLEKNVKSEVRIIALNEQVHEYSYPEEVTHVINKNHINDYIEAVNYINFSNSDICVLQHEFGIYGGDSGVFILPLINRLKIPLVVIMHTVLKEPSYDQRNIIIEIGRRADKIVVMNQIAVDILNSVYSIPLENIEVIEHGVPDFNFTQNNYNKHKFHVEKKKTLLTFGLLSRNKGIETVINALPMVVERHPEVLYIVLGKTHPSVAKVSGEEYRNYLKLLVRKNNLSRHVYFDDQFVSTNELLSYLSAADIYITPYLEEAQITSGTLSYAVGAGAAVISTPYWHAKSLLADGRGRLFDFHDSDALADIINELLDNPDELNSLRKKAYAYGRKTIWPEIGKKYIDLITNVVESYSGSNINEEPIINQLLLPKFNLEHVKRMTDSTGILQHAKYNIPRFKEGYCLDDNSRALLMTTLAYKQMKSPEALDLMPFYLSYIQYMQNNDGTFRNFLSFERKFLDKQGSEDSFGRTIWALGELVRFPPNDAYYELTKEMFAKAYPNFNKLKFLRGIANTTVGICSWISRFPWDEGMVDILNKLTDKITAMYEKHSSDEWQWFEPELSYDNGIIPLALFSSYKITKDAKVLDIAEKTLNFLEQKTFRDGYLSLIGNDGWYKKDGKKSDFDQQPIDAMAMVLMYHKAFEVTKKELYLKNMFSSFMWFLGENDLCIPIYDFQTHGCNDGLKKTGVNRNQGAESTLAYLIAKLTVLSGT</sequence>
<dbReference type="InterPro" id="IPR008928">
    <property type="entry name" value="6-hairpin_glycosidase_sf"/>
</dbReference>
<evidence type="ECO:0000313" key="3">
    <source>
        <dbReference type="Proteomes" id="UP001221217"/>
    </source>
</evidence>
<dbReference type="PANTHER" id="PTHR12526">
    <property type="entry name" value="GLYCOSYLTRANSFERASE"/>
    <property type="match status" value="1"/>
</dbReference>
<dbReference type="GO" id="GO:0005975">
    <property type="term" value="P:carbohydrate metabolic process"/>
    <property type="evidence" value="ECO:0007669"/>
    <property type="project" value="InterPro"/>
</dbReference>
<comment type="caution">
    <text evidence="2">The sequence shown here is derived from an EMBL/GenBank/DDBJ whole genome shotgun (WGS) entry which is preliminary data.</text>
</comment>
<dbReference type="SUPFAM" id="SSF48208">
    <property type="entry name" value="Six-hairpin glycosidases"/>
    <property type="match status" value="1"/>
</dbReference>
<reference evidence="2 3" key="1">
    <citation type="submission" date="2022-12" db="EMBL/GenBank/DDBJ databases">
        <title>Metagenome assembled genome from gulf of manar.</title>
        <authorList>
            <person name="Kohli P."/>
            <person name="Pk S."/>
            <person name="Venkata Ramana C."/>
            <person name="Sasikala C."/>
        </authorList>
    </citation>
    <scope>NUCLEOTIDE SEQUENCE [LARGE SCALE GENOMIC DNA]</scope>
    <source>
        <strain evidence="2">JB008</strain>
    </source>
</reference>
<gene>
    <name evidence="2" type="ORF">PQJ61_17920</name>
</gene>
<dbReference type="AlphaFoldDB" id="A0AAJ1IK89"/>
<organism evidence="2 3">
    <name type="scientific">Candidatus Thalassospirochaeta sargassi</name>
    <dbReference type="NCBI Taxonomy" id="3119039"/>
    <lineage>
        <taxon>Bacteria</taxon>
        <taxon>Pseudomonadati</taxon>
        <taxon>Spirochaetota</taxon>
        <taxon>Spirochaetia</taxon>
        <taxon>Spirochaetales</taxon>
        <taxon>Spirochaetaceae</taxon>
        <taxon>Candidatus Thalassospirochaeta</taxon>
    </lineage>
</organism>
<dbReference type="PANTHER" id="PTHR12526:SF572">
    <property type="entry name" value="BLL5144 PROTEIN"/>
    <property type="match status" value="1"/>
</dbReference>
<dbReference type="Proteomes" id="UP001221217">
    <property type="component" value="Unassembled WGS sequence"/>
</dbReference>
<protein>
    <submittedName>
        <fullName evidence="2">Glycosyltransferase family 4 protein</fullName>
    </submittedName>
</protein>
<name>A0AAJ1IK89_9SPIO</name>
<dbReference type="Gene3D" id="3.40.50.2000">
    <property type="entry name" value="Glycogen Phosphorylase B"/>
    <property type="match status" value="2"/>
</dbReference>
<dbReference type="Pfam" id="PF00534">
    <property type="entry name" value="Glycos_transf_1"/>
    <property type="match status" value="1"/>
</dbReference>
<feature type="domain" description="Glycosyl transferase family 1" evidence="1">
    <location>
        <begin position="185"/>
        <end position="360"/>
    </location>
</feature>
<dbReference type="CDD" id="cd03822">
    <property type="entry name" value="GT4_mannosyltransferase-like"/>
    <property type="match status" value="1"/>
</dbReference>
<accession>A0AAJ1IK89</accession>
<dbReference type="SUPFAM" id="SSF53756">
    <property type="entry name" value="UDP-Glycosyltransferase/glycogen phosphorylase"/>
    <property type="match status" value="1"/>
</dbReference>
<dbReference type="GO" id="GO:0016757">
    <property type="term" value="F:glycosyltransferase activity"/>
    <property type="evidence" value="ECO:0007669"/>
    <property type="project" value="InterPro"/>
</dbReference>
<proteinExistence type="predicted"/>
<evidence type="ECO:0000313" key="2">
    <source>
        <dbReference type="EMBL" id="MDC7228645.1"/>
    </source>
</evidence>
<dbReference type="InterPro" id="IPR001296">
    <property type="entry name" value="Glyco_trans_1"/>
</dbReference>